<dbReference type="PROSITE" id="PS50157">
    <property type="entry name" value="ZINC_FINGER_C2H2_2"/>
    <property type="match status" value="1"/>
</dbReference>
<dbReference type="PaxDb" id="30732-ENSOMEP00000029162"/>
<keyword evidence="3" id="KW-0862">Zinc</keyword>
<proteinExistence type="predicted"/>
<evidence type="ECO:0000256" key="2">
    <source>
        <dbReference type="ARBA" id="ARBA00022771"/>
    </source>
</evidence>
<keyword evidence="7" id="KW-1185">Reference proteome</keyword>
<dbReference type="AlphaFoldDB" id="A0A3B3DGC8"/>
<sequence>MLSQNTHENSYRREERSLFSVKNVAKVFVKHLLSNIFCVKDVTKVLERSLFCVKNVTKVLVRYLLVKYLLFCEKSDKSFSHKINLKVHMKTHTGEKPFS</sequence>
<feature type="domain" description="C2H2-type" evidence="5">
    <location>
        <begin position="70"/>
        <end position="97"/>
    </location>
</feature>
<evidence type="ECO:0000259" key="5">
    <source>
        <dbReference type="PROSITE" id="PS50157"/>
    </source>
</evidence>
<keyword evidence="2 4" id="KW-0863">Zinc-finger</keyword>
<evidence type="ECO:0000313" key="6">
    <source>
        <dbReference type="Ensembl" id="ENSOMEP00000029162.1"/>
    </source>
</evidence>
<reference evidence="6" key="1">
    <citation type="submission" date="2025-08" db="UniProtKB">
        <authorList>
            <consortium name="Ensembl"/>
        </authorList>
    </citation>
    <scope>IDENTIFICATION</scope>
</reference>
<dbReference type="InterPro" id="IPR013087">
    <property type="entry name" value="Znf_C2H2_type"/>
</dbReference>
<keyword evidence="1" id="KW-0479">Metal-binding</keyword>
<dbReference type="Gene3D" id="3.30.160.60">
    <property type="entry name" value="Classic Zinc Finger"/>
    <property type="match status" value="1"/>
</dbReference>
<dbReference type="GO" id="GO:0008270">
    <property type="term" value="F:zinc ion binding"/>
    <property type="evidence" value="ECO:0007669"/>
    <property type="project" value="UniProtKB-KW"/>
</dbReference>
<reference evidence="6" key="2">
    <citation type="submission" date="2025-09" db="UniProtKB">
        <authorList>
            <consortium name="Ensembl"/>
        </authorList>
    </citation>
    <scope>IDENTIFICATION</scope>
</reference>
<accession>A0A3B3DGC8</accession>
<evidence type="ECO:0000256" key="4">
    <source>
        <dbReference type="PROSITE-ProRule" id="PRU00042"/>
    </source>
</evidence>
<evidence type="ECO:0000256" key="1">
    <source>
        <dbReference type="ARBA" id="ARBA00022723"/>
    </source>
</evidence>
<dbReference type="InterPro" id="IPR036236">
    <property type="entry name" value="Znf_C2H2_sf"/>
</dbReference>
<dbReference type="Proteomes" id="UP000261560">
    <property type="component" value="Unplaced"/>
</dbReference>
<name>A0A3B3DGC8_ORYME</name>
<dbReference type="FunFam" id="3.30.160.60:FF:000446">
    <property type="entry name" value="Zinc finger protein"/>
    <property type="match status" value="1"/>
</dbReference>
<organism evidence="6 7">
    <name type="scientific">Oryzias melastigma</name>
    <name type="common">Marine medaka</name>
    <dbReference type="NCBI Taxonomy" id="30732"/>
    <lineage>
        <taxon>Eukaryota</taxon>
        <taxon>Metazoa</taxon>
        <taxon>Chordata</taxon>
        <taxon>Craniata</taxon>
        <taxon>Vertebrata</taxon>
        <taxon>Euteleostomi</taxon>
        <taxon>Actinopterygii</taxon>
        <taxon>Neopterygii</taxon>
        <taxon>Teleostei</taxon>
        <taxon>Neoteleostei</taxon>
        <taxon>Acanthomorphata</taxon>
        <taxon>Ovalentaria</taxon>
        <taxon>Atherinomorphae</taxon>
        <taxon>Beloniformes</taxon>
        <taxon>Adrianichthyidae</taxon>
        <taxon>Oryziinae</taxon>
        <taxon>Oryzias</taxon>
    </lineage>
</organism>
<protein>
    <recommendedName>
        <fullName evidence="5">C2H2-type domain-containing protein</fullName>
    </recommendedName>
</protein>
<dbReference type="SUPFAM" id="SSF57667">
    <property type="entry name" value="beta-beta-alpha zinc fingers"/>
    <property type="match status" value="1"/>
</dbReference>
<dbReference type="Ensembl" id="ENSOMET00000018382.1">
    <property type="protein sequence ID" value="ENSOMEP00000029162.1"/>
    <property type="gene ID" value="ENSOMEG00000012641.1"/>
</dbReference>
<evidence type="ECO:0000256" key="3">
    <source>
        <dbReference type="ARBA" id="ARBA00022833"/>
    </source>
</evidence>
<evidence type="ECO:0000313" key="7">
    <source>
        <dbReference type="Proteomes" id="UP000261560"/>
    </source>
</evidence>